<dbReference type="PROSITE" id="PS51627">
    <property type="entry name" value="SAM_MT_TRM11"/>
    <property type="match status" value="1"/>
</dbReference>
<feature type="region of interest" description="Disordered" evidence="11">
    <location>
        <begin position="512"/>
        <end position="532"/>
    </location>
</feature>
<dbReference type="GO" id="GO:0043527">
    <property type="term" value="C:tRNA methyltransferase complex"/>
    <property type="evidence" value="ECO:0007669"/>
    <property type="project" value="UniProtKB-ARBA"/>
</dbReference>
<evidence type="ECO:0000256" key="9">
    <source>
        <dbReference type="ARBA" id="ARBA00066937"/>
    </source>
</evidence>
<dbReference type="InterPro" id="IPR013958">
    <property type="entry name" value="DASH_Dad1"/>
</dbReference>
<organism evidence="14 15">
    <name type="scientific">Malassezia brasiliensis</name>
    <dbReference type="NCBI Taxonomy" id="1821822"/>
    <lineage>
        <taxon>Eukaryota</taxon>
        <taxon>Fungi</taxon>
        <taxon>Dikarya</taxon>
        <taxon>Basidiomycota</taxon>
        <taxon>Ustilaginomycotina</taxon>
        <taxon>Malasseziomycetes</taxon>
        <taxon>Malasseziales</taxon>
        <taxon>Malasseziaceae</taxon>
        <taxon>Malassezia</taxon>
    </lineage>
</organism>
<gene>
    <name evidence="14" type="ORF">MBRA1_000099</name>
</gene>
<evidence type="ECO:0000256" key="2">
    <source>
        <dbReference type="ARBA" id="ARBA00022490"/>
    </source>
</evidence>
<evidence type="ECO:0000313" key="14">
    <source>
        <dbReference type="EMBL" id="WFC93479.1"/>
    </source>
</evidence>
<dbReference type="InterPro" id="IPR002052">
    <property type="entry name" value="DNA_methylase_N6_adenine_CS"/>
</dbReference>
<dbReference type="PIRSF" id="PIRSF017259">
    <property type="entry name" value="tRNA_mtfrase_TRM11"/>
    <property type="match status" value="1"/>
</dbReference>
<keyword evidence="2" id="KW-0963">Cytoplasm</keyword>
<feature type="domain" description="tRNA (guanine(10)-N(2))-methyltransferase TRMT11 N-terminal" evidence="13">
    <location>
        <begin position="8"/>
        <end position="171"/>
    </location>
</feature>
<dbReference type="GO" id="GO:0000049">
    <property type="term" value="F:tRNA binding"/>
    <property type="evidence" value="ECO:0007669"/>
    <property type="project" value="UniProtKB-UniRule"/>
</dbReference>
<feature type="region of interest" description="Disordered" evidence="11">
    <location>
        <begin position="437"/>
        <end position="459"/>
    </location>
</feature>
<keyword evidence="7 10" id="KW-0819">tRNA processing</keyword>
<dbReference type="PRINTS" id="PR00507">
    <property type="entry name" value="N12N6MTFRASE"/>
</dbReference>
<dbReference type="SUPFAM" id="SSF53335">
    <property type="entry name" value="S-adenosyl-L-methionine-dependent methyltransferases"/>
    <property type="match status" value="1"/>
</dbReference>
<name>A0AAF0ILX8_9BASI</name>
<dbReference type="Gene3D" id="3.40.50.150">
    <property type="entry name" value="Vaccinia Virus protein VP39"/>
    <property type="match status" value="1"/>
</dbReference>
<evidence type="ECO:0000256" key="1">
    <source>
        <dbReference type="ARBA" id="ARBA00004496"/>
    </source>
</evidence>
<evidence type="ECO:0000256" key="6">
    <source>
        <dbReference type="ARBA" id="ARBA00022691"/>
    </source>
</evidence>
<dbReference type="PANTHER" id="PTHR13370:SF3">
    <property type="entry name" value="TRNA (GUANINE(10)-N2)-METHYLTRANSFERASE HOMOLOG"/>
    <property type="match status" value="1"/>
</dbReference>
<evidence type="ECO:0000256" key="11">
    <source>
        <dbReference type="SAM" id="MobiDB-lite"/>
    </source>
</evidence>
<dbReference type="GO" id="GO:0005737">
    <property type="term" value="C:cytoplasm"/>
    <property type="evidence" value="ECO:0007669"/>
    <property type="project" value="UniProtKB-SubCell"/>
</dbReference>
<comment type="similarity">
    <text evidence="10">Belongs to the class I-like SAM-binding methyltransferase superfamily. TRM11 methyltransferase family.</text>
</comment>
<sequence length="532" mass="58994">MGEDAPVYVLHFAQSHTDFRLPEFAASAKYLGIPYELLETPSRLASVRPDQRPFVLCRLPSDDAARELLGRCSCLRAVWELWICADTYADLHARNRATKPYAAFSRPDVSWKALMQGFNAAIPDARRLELIESFSYMDMPGPTRMKGADLTWGVIEEYVRSHDAGAVPPPQGDQDPRLVQLFFGRKIKDRTGRVPARDLIDELSLKKRQYIGNTSMESEMSVVMANMALAGPSKFVYDPFAGTGSMLYACSMLGAFSFGSDIDGRMLRGRQDKHGGRGIALSAKQYGLTGRILDTITFDMTHAPWRAPFCEGGGGGIFDAIVTDPPYGVRAGAKRLGKRDVAQQRDEPFVMPDGTLSHTLPDYVPPTKPYPLSHLTADLLEYASALLKPEGRLVFWLPTMNEENHETPIPTHPHFTLVAHSLQDFGKWGRRLITLEKKRDAPNAPMPRPTSAPAPVRANEDPHEFRNLSLETVIGNVNATNRRLEEQIAVGKGFDSIAELWGRFSALMTQAGVPNPEHARRAEEGAEDTSAM</sequence>
<dbReference type="PROSITE" id="PS00092">
    <property type="entry name" value="N6_MTASE"/>
    <property type="match status" value="1"/>
</dbReference>
<dbReference type="PANTHER" id="PTHR13370">
    <property type="entry name" value="RNA METHYLASE-RELATED"/>
    <property type="match status" value="1"/>
</dbReference>
<dbReference type="GO" id="GO:0160102">
    <property type="term" value="F:tRNA (guanine(10)-N2)-methyltransferase activity"/>
    <property type="evidence" value="ECO:0007669"/>
    <property type="project" value="UniProtKB-EC"/>
</dbReference>
<protein>
    <recommendedName>
        <fullName evidence="9">tRNA (guanine(10)-N(2))-methyltransferase</fullName>
        <ecNumber evidence="9">2.1.1.214</ecNumber>
    </recommendedName>
</protein>
<feature type="domain" description="Ribosomal RNA large subunit methyltransferase K/L-like methyltransferase" evidence="12">
    <location>
        <begin position="207"/>
        <end position="335"/>
    </location>
</feature>
<dbReference type="Pfam" id="PF08649">
    <property type="entry name" value="DASH_Dad1"/>
    <property type="match status" value="1"/>
</dbReference>
<dbReference type="Pfam" id="PF25904">
    <property type="entry name" value="Tmrp11_N"/>
    <property type="match status" value="1"/>
</dbReference>
<evidence type="ECO:0000256" key="5">
    <source>
        <dbReference type="ARBA" id="ARBA00022679"/>
    </source>
</evidence>
<evidence type="ECO:0000256" key="8">
    <source>
        <dbReference type="ARBA" id="ARBA00022884"/>
    </source>
</evidence>
<dbReference type="GO" id="GO:0042729">
    <property type="term" value="C:DASH complex"/>
    <property type="evidence" value="ECO:0007669"/>
    <property type="project" value="InterPro"/>
</dbReference>
<proteinExistence type="inferred from homology"/>
<keyword evidence="15" id="KW-1185">Reference proteome</keyword>
<dbReference type="InterPro" id="IPR059073">
    <property type="entry name" value="TRMT11_N"/>
</dbReference>
<dbReference type="GO" id="GO:0032259">
    <property type="term" value="P:methylation"/>
    <property type="evidence" value="ECO:0007669"/>
    <property type="project" value="UniProtKB-UniRule"/>
</dbReference>
<keyword evidence="6 10" id="KW-0949">S-adenosyl-L-methionine</keyword>
<dbReference type="GO" id="GO:0008033">
    <property type="term" value="P:tRNA processing"/>
    <property type="evidence" value="ECO:0007669"/>
    <property type="project" value="UniProtKB-UniRule"/>
</dbReference>
<dbReference type="InterPro" id="IPR000241">
    <property type="entry name" value="RlmKL-like_Mtase"/>
</dbReference>
<accession>A0AAF0ILX8</accession>
<evidence type="ECO:0000256" key="3">
    <source>
        <dbReference type="ARBA" id="ARBA00022555"/>
    </source>
</evidence>
<evidence type="ECO:0000259" key="12">
    <source>
        <dbReference type="Pfam" id="PF01170"/>
    </source>
</evidence>
<dbReference type="EMBL" id="CP119951">
    <property type="protein sequence ID" value="WFC93479.1"/>
    <property type="molecule type" value="Genomic_DNA"/>
</dbReference>
<dbReference type="EC" id="2.1.1.214" evidence="9"/>
<dbReference type="Proteomes" id="UP001216638">
    <property type="component" value="Chromosome 1"/>
</dbReference>
<comment type="subcellular location">
    <subcellularLocation>
        <location evidence="1">Cytoplasm</location>
    </subcellularLocation>
</comment>
<keyword evidence="8 10" id="KW-0694">RNA-binding</keyword>
<reference evidence="14" key="1">
    <citation type="submission" date="2023-03" db="EMBL/GenBank/DDBJ databases">
        <title>Mating type loci evolution in Malassezia.</title>
        <authorList>
            <person name="Coelho M.A."/>
        </authorList>
    </citation>
    <scope>NUCLEOTIDE SEQUENCE</scope>
    <source>
        <strain evidence="14">CBS 14135</strain>
    </source>
</reference>
<evidence type="ECO:0000256" key="7">
    <source>
        <dbReference type="ARBA" id="ARBA00022694"/>
    </source>
</evidence>
<dbReference type="InterPro" id="IPR016691">
    <property type="entry name" value="TRMT11"/>
</dbReference>
<keyword evidence="5 10" id="KW-0808">Transferase</keyword>
<evidence type="ECO:0000256" key="10">
    <source>
        <dbReference type="PROSITE-ProRule" id="PRU00959"/>
    </source>
</evidence>
<keyword evidence="3 10" id="KW-0820">tRNA-binding</keyword>
<evidence type="ECO:0000256" key="4">
    <source>
        <dbReference type="ARBA" id="ARBA00022603"/>
    </source>
</evidence>
<dbReference type="InterPro" id="IPR029063">
    <property type="entry name" value="SAM-dependent_MTases_sf"/>
</dbReference>
<dbReference type="Pfam" id="PF01170">
    <property type="entry name" value="UPF0020"/>
    <property type="match status" value="1"/>
</dbReference>
<dbReference type="AlphaFoldDB" id="A0AAF0ILX8"/>
<evidence type="ECO:0000259" key="13">
    <source>
        <dbReference type="Pfam" id="PF25904"/>
    </source>
</evidence>
<keyword evidence="4 10" id="KW-0489">Methyltransferase</keyword>
<dbReference type="GO" id="GO:0072686">
    <property type="term" value="C:mitotic spindle"/>
    <property type="evidence" value="ECO:0007669"/>
    <property type="project" value="InterPro"/>
</dbReference>
<evidence type="ECO:0000313" key="15">
    <source>
        <dbReference type="Proteomes" id="UP001216638"/>
    </source>
</evidence>